<protein>
    <submittedName>
        <fullName evidence="1">Uncharacterized protein</fullName>
    </submittedName>
</protein>
<accession>A0A8S5LV54</accession>
<dbReference type="EMBL" id="BK014748">
    <property type="protein sequence ID" value="DAD73910.1"/>
    <property type="molecule type" value="Genomic_DNA"/>
</dbReference>
<name>A0A8S5LV54_9CAUD</name>
<organism evidence="1">
    <name type="scientific">Siphoviridae sp. ctFn287</name>
    <dbReference type="NCBI Taxonomy" id="2826215"/>
    <lineage>
        <taxon>Viruses</taxon>
        <taxon>Duplodnaviria</taxon>
        <taxon>Heunggongvirae</taxon>
        <taxon>Uroviricota</taxon>
        <taxon>Caudoviricetes</taxon>
    </lineage>
</organism>
<proteinExistence type="predicted"/>
<sequence>MKKEFEVKCCYNCKECDLGKYCARLCSNIKEYGQLANDQVSSVRLFNEKFLKKLKIEKEHCCDKFNSKFIEYPFVVDKIENEEIEYGDGLYDCGSLVAVKPCGEEYQGKTYIGILLGDLPINIISTLNKESSVLKIFTRKNPAILVPELKKIVFGYESWWRKIDNVDDFKEITNQDIENTWYVKLLSALK</sequence>
<reference evidence="1" key="1">
    <citation type="journal article" date="2021" name="Proc. Natl. Acad. Sci. U.S.A.">
        <title>A Catalog of Tens of Thousands of Viruses from Human Metagenomes Reveals Hidden Associations with Chronic Diseases.</title>
        <authorList>
            <person name="Tisza M.J."/>
            <person name="Buck C.B."/>
        </authorList>
    </citation>
    <scope>NUCLEOTIDE SEQUENCE</scope>
    <source>
        <strain evidence="1">CtFn287</strain>
    </source>
</reference>
<evidence type="ECO:0000313" key="1">
    <source>
        <dbReference type="EMBL" id="DAD73910.1"/>
    </source>
</evidence>